<protein>
    <recommendedName>
        <fullName evidence="1">HTH marR-type domain-containing protein</fullName>
    </recommendedName>
</protein>
<dbReference type="InterPro" id="IPR036388">
    <property type="entry name" value="WH-like_DNA-bd_sf"/>
</dbReference>
<dbReference type="Gene3D" id="1.10.10.10">
    <property type="entry name" value="Winged helix-like DNA-binding domain superfamily/Winged helix DNA-binding domain"/>
    <property type="match status" value="1"/>
</dbReference>
<evidence type="ECO:0000313" key="2">
    <source>
        <dbReference type="EMBL" id="GAA3381778.1"/>
    </source>
</evidence>
<dbReference type="InterPro" id="IPR036390">
    <property type="entry name" value="WH_DNA-bd_sf"/>
</dbReference>
<evidence type="ECO:0000259" key="1">
    <source>
        <dbReference type="SMART" id="SM00347"/>
    </source>
</evidence>
<dbReference type="Pfam" id="PF12802">
    <property type="entry name" value="MarR_2"/>
    <property type="match status" value="1"/>
</dbReference>
<evidence type="ECO:0000313" key="3">
    <source>
        <dbReference type="Proteomes" id="UP001501676"/>
    </source>
</evidence>
<reference evidence="3" key="1">
    <citation type="journal article" date="2019" name="Int. J. Syst. Evol. Microbiol.">
        <title>The Global Catalogue of Microorganisms (GCM) 10K type strain sequencing project: providing services to taxonomists for standard genome sequencing and annotation.</title>
        <authorList>
            <consortium name="The Broad Institute Genomics Platform"/>
            <consortium name="The Broad Institute Genome Sequencing Center for Infectious Disease"/>
            <person name="Wu L."/>
            <person name="Ma J."/>
        </authorList>
    </citation>
    <scope>NUCLEOTIDE SEQUENCE [LARGE SCALE GENOMIC DNA]</scope>
    <source>
        <strain evidence="3">JCM 9458</strain>
    </source>
</reference>
<feature type="domain" description="HTH marR-type" evidence="1">
    <location>
        <begin position="20"/>
        <end position="118"/>
    </location>
</feature>
<name>A0ABP6SPH8_9ACTN</name>
<proteinExistence type="predicted"/>
<dbReference type="SMART" id="SM00347">
    <property type="entry name" value="HTH_MARR"/>
    <property type="match status" value="1"/>
</dbReference>
<dbReference type="PANTHER" id="PTHR33164:SF57">
    <property type="entry name" value="MARR-FAMILY TRANSCRIPTIONAL REGULATOR"/>
    <property type="match status" value="1"/>
</dbReference>
<keyword evidence="3" id="KW-1185">Reference proteome</keyword>
<organism evidence="2 3">
    <name type="scientific">Cryptosporangium minutisporangium</name>
    <dbReference type="NCBI Taxonomy" id="113569"/>
    <lineage>
        <taxon>Bacteria</taxon>
        <taxon>Bacillati</taxon>
        <taxon>Actinomycetota</taxon>
        <taxon>Actinomycetes</taxon>
        <taxon>Cryptosporangiales</taxon>
        <taxon>Cryptosporangiaceae</taxon>
        <taxon>Cryptosporangium</taxon>
    </lineage>
</organism>
<dbReference type="Proteomes" id="UP001501676">
    <property type="component" value="Unassembled WGS sequence"/>
</dbReference>
<gene>
    <name evidence="2" type="ORF">GCM10020369_01040</name>
</gene>
<comment type="caution">
    <text evidence="2">The sequence shown here is derived from an EMBL/GenBank/DDBJ whole genome shotgun (WGS) entry which is preliminary data.</text>
</comment>
<dbReference type="EMBL" id="BAAAYN010000001">
    <property type="protein sequence ID" value="GAA3381778.1"/>
    <property type="molecule type" value="Genomic_DNA"/>
</dbReference>
<dbReference type="PANTHER" id="PTHR33164">
    <property type="entry name" value="TRANSCRIPTIONAL REGULATOR, MARR FAMILY"/>
    <property type="match status" value="1"/>
</dbReference>
<dbReference type="InterPro" id="IPR000835">
    <property type="entry name" value="HTH_MarR-typ"/>
</dbReference>
<dbReference type="RefSeq" id="WP_345725890.1">
    <property type="nucleotide sequence ID" value="NZ_BAAAYN010000001.1"/>
</dbReference>
<dbReference type="InterPro" id="IPR039422">
    <property type="entry name" value="MarR/SlyA-like"/>
</dbReference>
<sequence>MHTANVVMAFASVLHDRMCDAARDADVDPRELAALTLVAEHDGCSVEWLRTRVGLTQSGTVRLVDRLASRDLLRRDRSTGRGVPLRLTPAGAERLAAWQHARDAAVDSLLVRLPPEQRGPFVEALATVLITEPRQRAEADTTCRTCTWSACGRTCPVDLSVPREDGGAGSADVR</sequence>
<accession>A0ABP6SPH8</accession>
<dbReference type="SUPFAM" id="SSF46785">
    <property type="entry name" value="Winged helix' DNA-binding domain"/>
    <property type="match status" value="1"/>
</dbReference>